<accession>A0A5C5FQS9</accession>
<keyword evidence="1" id="KW-0472">Membrane</keyword>
<dbReference type="Pfam" id="PF06687">
    <property type="entry name" value="SUR7"/>
    <property type="match status" value="1"/>
</dbReference>
<sequence>MPSFCAGLGLTFSFAAVVLLVFGQITQINSDLIPRHLRIVSIDTSGLGVAVASAARSAGVTGTVVGNGSDIYASTGVGEAYFVKKTGESPHAGLYKVYEWGLWSYCTTQGDLGDARSYCYTRSIHPSFQPAQVLLQDVNVEYAEVLKTVLPDNVFTADTYLGEWTQAATYLIMAGSLLSALTAIVSFFARRGCAFLLASLLNLGAFVGLFSGAMVYTVIVARARSAINDATSAGTDVGITLEYGNGLWVVWAACGLALCAVVPLAFAMCAGGARKVPSSEERLKERLSQEPSEVVVVANKEEQ</sequence>
<dbReference type="STRING" id="5288.A0A5C5FQS9"/>
<organism evidence="2 3">
    <name type="scientific">Rhodotorula diobovata</name>
    <dbReference type="NCBI Taxonomy" id="5288"/>
    <lineage>
        <taxon>Eukaryota</taxon>
        <taxon>Fungi</taxon>
        <taxon>Dikarya</taxon>
        <taxon>Basidiomycota</taxon>
        <taxon>Pucciniomycotina</taxon>
        <taxon>Microbotryomycetes</taxon>
        <taxon>Sporidiobolales</taxon>
        <taxon>Sporidiobolaceae</taxon>
        <taxon>Rhodotorula</taxon>
    </lineage>
</organism>
<name>A0A5C5FQS9_9BASI</name>
<dbReference type="PANTHER" id="PTHR28019">
    <property type="entry name" value="CELL MEMBRANE PROTEIN YLR413W-RELATED"/>
    <property type="match status" value="1"/>
</dbReference>
<dbReference type="PANTHER" id="PTHR28019:SF2">
    <property type="entry name" value="CELL MEMBRANE PROTEIN YLR413W-RELATED"/>
    <property type="match status" value="1"/>
</dbReference>
<feature type="transmembrane region" description="Helical" evidence="1">
    <location>
        <begin position="195"/>
        <end position="219"/>
    </location>
</feature>
<protein>
    <submittedName>
        <fullName evidence="2">Actin cortical patch SUR7/pH-response regulator pali</fullName>
    </submittedName>
</protein>
<feature type="transmembrane region" description="Helical" evidence="1">
    <location>
        <begin position="248"/>
        <end position="273"/>
    </location>
</feature>
<reference evidence="2 3" key="1">
    <citation type="submission" date="2019-03" db="EMBL/GenBank/DDBJ databases">
        <title>Rhodosporidium diobovatum UCD-FST 08-225 genome sequencing, assembly, and annotation.</title>
        <authorList>
            <person name="Fakankun I.U."/>
            <person name="Fristensky B."/>
            <person name="Levin D.B."/>
        </authorList>
    </citation>
    <scope>NUCLEOTIDE SEQUENCE [LARGE SCALE GENOMIC DNA]</scope>
    <source>
        <strain evidence="2 3">UCD-FST 08-225</strain>
    </source>
</reference>
<evidence type="ECO:0000256" key="1">
    <source>
        <dbReference type="SAM" id="Phobius"/>
    </source>
</evidence>
<dbReference type="Gene3D" id="1.20.140.150">
    <property type="match status" value="1"/>
</dbReference>
<evidence type="ECO:0000313" key="3">
    <source>
        <dbReference type="Proteomes" id="UP000311382"/>
    </source>
</evidence>
<evidence type="ECO:0000313" key="2">
    <source>
        <dbReference type="EMBL" id="TNY19005.1"/>
    </source>
</evidence>
<dbReference type="GO" id="GO:0031505">
    <property type="term" value="P:fungal-type cell wall organization"/>
    <property type="evidence" value="ECO:0007669"/>
    <property type="project" value="TreeGrafter"/>
</dbReference>
<dbReference type="GO" id="GO:0051285">
    <property type="term" value="C:cell cortex of cell tip"/>
    <property type="evidence" value="ECO:0007669"/>
    <property type="project" value="TreeGrafter"/>
</dbReference>
<gene>
    <name evidence="2" type="ORF">DMC30DRAFT_25355</name>
</gene>
<keyword evidence="1" id="KW-0812">Transmembrane</keyword>
<dbReference type="GO" id="GO:0005886">
    <property type="term" value="C:plasma membrane"/>
    <property type="evidence" value="ECO:0007669"/>
    <property type="project" value="InterPro"/>
</dbReference>
<dbReference type="EMBL" id="SOZI01000112">
    <property type="protein sequence ID" value="TNY19005.1"/>
    <property type="molecule type" value="Genomic_DNA"/>
</dbReference>
<keyword evidence="1" id="KW-1133">Transmembrane helix</keyword>
<comment type="caution">
    <text evidence="2">The sequence shown here is derived from an EMBL/GenBank/DDBJ whole genome shotgun (WGS) entry which is preliminary data.</text>
</comment>
<dbReference type="OrthoDB" id="3349852at2759"/>
<dbReference type="InterPro" id="IPR052413">
    <property type="entry name" value="SUR7_domain"/>
</dbReference>
<dbReference type="InterPro" id="IPR009571">
    <property type="entry name" value="SUR7/Rim9-like_fungi"/>
</dbReference>
<feature type="transmembrane region" description="Helical" evidence="1">
    <location>
        <begin position="167"/>
        <end position="188"/>
    </location>
</feature>
<dbReference type="Proteomes" id="UP000311382">
    <property type="component" value="Unassembled WGS sequence"/>
</dbReference>
<proteinExistence type="predicted"/>
<keyword evidence="3" id="KW-1185">Reference proteome</keyword>
<dbReference type="AlphaFoldDB" id="A0A5C5FQS9"/>